<dbReference type="eggNOG" id="ENOG50310VA">
    <property type="taxonomic scope" value="Bacteria"/>
</dbReference>
<name>K9WUK2_9NOST</name>
<accession>K9WUK2</accession>
<dbReference type="HOGENOM" id="CLU_1164354_0_0_3"/>
<dbReference type="RefSeq" id="WP_015206458.1">
    <property type="nucleotide sequence ID" value="NC_019757.1"/>
</dbReference>
<dbReference type="OrthoDB" id="1436757at2"/>
<keyword evidence="3" id="KW-1185">Reference proteome</keyword>
<gene>
    <name evidence="2" type="ORF">Cylst_0876</name>
</gene>
<dbReference type="Pfam" id="PF13643">
    <property type="entry name" value="DUF4145"/>
    <property type="match status" value="1"/>
</dbReference>
<evidence type="ECO:0000313" key="3">
    <source>
        <dbReference type="Proteomes" id="UP000010475"/>
    </source>
</evidence>
<proteinExistence type="predicted"/>
<dbReference type="EMBL" id="CP003642">
    <property type="protein sequence ID" value="AFZ23202.1"/>
    <property type="molecule type" value="Genomic_DNA"/>
</dbReference>
<sequence length="238" mass="27346">MNPKQEIIKNRIEGLSNLDIGSRLRGIYPFHDWLKSVSVALKAARIQDELKIWEDSLPHIWDLSYEDSMFTENPSHAQVSFAKDILLGFLNNLSDDDKPSAALFPMEIVQDTRDYVFRIAQQVNTCYANACYDACAVMLRRLIETLIIECFEHNAIASKIKDTNNNYVNLDQMIGNFINESIFNLSRETKNNLHKLKAIGDKSAHNRYYTANRDPLDNLSQEIHVIIRELVNKSGVKK</sequence>
<dbReference type="Proteomes" id="UP000010475">
    <property type="component" value="Chromosome"/>
</dbReference>
<organism evidence="2 3">
    <name type="scientific">Cylindrospermum stagnale PCC 7417</name>
    <dbReference type="NCBI Taxonomy" id="56107"/>
    <lineage>
        <taxon>Bacteria</taxon>
        <taxon>Bacillati</taxon>
        <taxon>Cyanobacteriota</taxon>
        <taxon>Cyanophyceae</taxon>
        <taxon>Nostocales</taxon>
        <taxon>Nostocaceae</taxon>
        <taxon>Cylindrospermum</taxon>
    </lineage>
</organism>
<reference evidence="2 3" key="1">
    <citation type="submission" date="2012-06" db="EMBL/GenBank/DDBJ databases">
        <title>Finished chromosome of genome of Cylindrospermum stagnale PCC 7417.</title>
        <authorList>
            <consortium name="US DOE Joint Genome Institute"/>
            <person name="Gugger M."/>
            <person name="Coursin T."/>
            <person name="Rippka R."/>
            <person name="Tandeau De Marsac N."/>
            <person name="Huntemann M."/>
            <person name="Wei C.-L."/>
            <person name="Han J."/>
            <person name="Detter J.C."/>
            <person name="Han C."/>
            <person name="Tapia R."/>
            <person name="Chen A."/>
            <person name="Kyrpides N."/>
            <person name="Mavromatis K."/>
            <person name="Markowitz V."/>
            <person name="Szeto E."/>
            <person name="Ivanova N."/>
            <person name="Pagani I."/>
            <person name="Pati A."/>
            <person name="Goodwin L."/>
            <person name="Nordberg H.P."/>
            <person name="Cantor M.N."/>
            <person name="Hua S.X."/>
            <person name="Woyke T."/>
            <person name="Kerfeld C.A."/>
        </authorList>
    </citation>
    <scope>NUCLEOTIDE SEQUENCE [LARGE SCALE GENOMIC DNA]</scope>
    <source>
        <strain evidence="2 3">PCC 7417</strain>
    </source>
</reference>
<protein>
    <recommendedName>
        <fullName evidence="1">DUF4145 domain-containing protein</fullName>
    </recommendedName>
</protein>
<evidence type="ECO:0000259" key="1">
    <source>
        <dbReference type="Pfam" id="PF13643"/>
    </source>
</evidence>
<evidence type="ECO:0000313" key="2">
    <source>
        <dbReference type="EMBL" id="AFZ23202.1"/>
    </source>
</evidence>
<dbReference type="KEGG" id="csg:Cylst_0876"/>
<feature type="domain" description="DUF4145" evidence="1">
    <location>
        <begin position="129"/>
        <end position="209"/>
    </location>
</feature>
<dbReference type="InterPro" id="IPR025285">
    <property type="entry name" value="DUF4145"/>
</dbReference>
<dbReference type="AlphaFoldDB" id="K9WUK2"/>